<dbReference type="OrthoDB" id="2411709at2"/>
<feature type="transmembrane region" description="Helical" evidence="1">
    <location>
        <begin position="188"/>
        <end position="206"/>
    </location>
</feature>
<keyword evidence="4" id="KW-1185">Reference proteome</keyword>
<evidence type="ECO:0000256" key="1">
    <source>
        <dbReference type="SAM" id="Phobius"/>
    </source>
</evidence>
<feature type="transmembrane region" description="Helical" evidence="1">
    <location>
        <begin position="212"/>
        <end position="229"/>
    </location>
</feature>
<dbReference type="Pfam" id="PF02517">
    <property type="entry name" value="Rce1-like"/>
    <property type="match status" value="1"/>
</dbReference>
<dbReference type="GO" id="GO:0008237">
    <property type="term" value="F:metallopeptidase activity"/>
    <property type="evidence" value="ECO:0007669"/>
    <property type="project" value="UniProtKB-KW"/>
</dbReference>
<feature type="transmembrane region" description="Helical" evidence="1">
    <location>
        <begin position="27"/>
        <end position="51"/>
    </location>
</feature>
<gene>
    <name evidence="3" type="ORF">CD039_08235</name>
</gene>
<dbReference type="GO" id="GO:0006508">
    <property type="term" value="P:proteolysis"/>
    <property type="evidence" value="ECO:0007669"/>
    <property type="project" value="UniProtKB-KW"/>
</dbReference>
<protein>
    <submittedName>
        <fullName evidence="3">CPBP family intramembrane metalloprotease</fullName>
    </submittedName>
</protein>
<dbReference type="AlphaFoldDB" id="A0A2K4FC81"/>
<dbReference type="GO" id="GO:0080120">
    <property type="term" value="P:CAAX-box protein maturation"/>
    <property type="evidence" value="ECO:0007669"/>
    <property type="project" value="UniProtKB-ARBA"/>
</dbReference>
<proteinExistence type="predicted"/>
<keyword evidence="1" id="KW-1133">Transmembrane helix</keyword>
<evidence type="ECO:0000313" key="4">
    <source>
        <dbReference type="Proteomes" id="UP000242712"/>
    </source>
</evidence>
<dbReference type="InterPro" id="IPR052710">
    <property type="entry name" value="CAAX_protease"/>
</dbReference>
<dbReference type="GO" id="GO:0004175">
    <property type="term" value="F:endopeptidase activity"/>
    <property type="evidence" value="ECO:0007669"/>
    <property type="project" value="UniProtKB-ARBA"/>
</dbReference>
<accession>A0A2K4FC81</accession>
<keyword evidence="1" id="KW-0472">Membrane</keyword>
<feature type="transmembrane region" description="Helical" evidence="1">
    <location>
        <begin position="155"/>
        <end position="176"/>
    </location>
</feature>
<keyword evidence="3" id="KW-0645">Protease</keyword>
<keyword evidence="3" id="KW-0378">Hydrolase</keyword>
<dbReference type="EMBL" id="PPPX01000011">
    <property type="protein sequence ID" value="POA08964.1"/>
    <property type="molecule type" value="Genomic_DNA"/>
</dbReference>
<dbReference type="InterPro" id="IPR003675">
    <property type="entry name" value="Rce1/LyrA-like_dom"/>
</dbReference>
<feature type="transmembrane region" description="Helical" evidence="1">
    <location>
        <begin position="63"/>
        <end position="87"/>
    </location>
</feature>
<feature type="transmembrane region" description="Helical" evidence="1">
    <location>
        <begin position="107"/>
        <end position="125"/>
    </location>
</feature>
<reference evidence="3 4" key="1">
    <citation type="submission" date="2017-08" db="EMBL/GenBank/DDBJ databases">
        <title>Draft genome sequences of 64 type strains of genus Staph aureus.</title>
        <authorList>
            <person name="Cole K."/>
            <person name="Golubchik T."/>
            <person name="Russell J."/>
            <person name="Foster D."/>
            <person name="Llewelyn M."/>
            <person name="Wilson D."/>
            <person name="Crook D."/>
            <person name="Paul J."/>
        </authorList>
    </citation>
    <scope>NUCLEOTIDE SEQUENCE [LARGE SCALE GENOMIC DNA]</scope>
    <source>
        <strain evidence="3 4">DSM 29875</strain>
    </source>
</reference>
<dbReference type="PANTHER" id="PTHR36435">
    <property type="entry name" value="SLR1288 PROTEIN"/>
    <property type="match status" value="1"/>
</dbReference>
<dbReference type="GeneID" id="98298337"/>
<dbReference type="PANTHER" id="PTHR36435:SF1">
    <property type="entry name" value="CAAX AMINO TERMINAL PROTEASE FAMILY PROTEIN"/>
    <property type="match status" value="1"/>
</dbReference>
<dbReference type="Proteomes" id="UP000242712">
    <property type="component" value="Unassembled WGS sequence"/>
</dbReference>
<keyword evidence="3" id="KW-0482">Metalloprotease</keyword>
<feature type="transmembrane region" description="Helical" evidence="1">
    <location>
        <begin position="236"/>
        <end position="256"/>
    </location>
</feature>
<evidence type="ECO:0000259" key="2">
    <source>
        <dbReference type="Pfam" id="PF02517"/>
    </source>
</evidence>
<feature type="domain" description="CAAX prenyl protease 2/Lysostaphin resistance protein A-like" evidence="2">
    <location>
        <begin position="157"/>
        <end position="249"/>
    </location>
</feature>
<keyword evidence="1" id="KW-0812">Transmembrane</keyword>
<comment type="caution">
    <text evidence="3">The sequence shown here is derived from an EMBL/GenBank/DDBJ whole genome shotgun (WGS) entry which is preliminary data.</text>
</comment>
<evidence type="ECO:0000313" key="3">
    <source>
        <dbReference type="EMBL" id="POA08964.1"/>
    </source>
</evidence>
<sequence length="257" mass="29608">MKLFKRRPKPPKSPSPWQSSHLMKRDFWLIPLYYILPYIVVLLIQVTILAINPSILQSKENSFTVNSINLTIDTLTLLFVLFIFYLIHIRHGLAKVMWQRFKLVPRYFWLLIVTYIVVMLLDAGYDTLTDYLPKSLQFDETQNQEEVDQLFKVGWLTPITFINVAIITPFVEELLFRHLIIHELGKKITYPVAAVLSVIIFTGIHVTGATSPFEIGSYIFMAAGLVYVYMKSGRNLAVSITLHFMFNAVASLVSIFS</sequence>
<dbReference type="RefSeq" id="WP_103371914.1">
    <property type="nucleotide sequence ID" value="NZ_CBCRVO010000002.1"/>
</dbReference>
<organism evidence="3 4">
    <name type="scientific">Staphylococcus argensis</name>
    <dbReference type="NCBI Taxonomy" id="1607738"/>
    <lineage>
        <taxon>Bacteria</taxon>
        <taxon>Bacillati</taxon>
        <taxon>Bacillota</taxon>
        <taxon>Bacilli</taxon>
        <taxon>Bacillales</taxon>
        <taxon>Staphylococcaceae</taxon>
        <taxon>Staphylococcus</taxon>
    </lineage>
</organism>
<name>A0A2K4FC81_9STAP</name>